<protein>
    <recommendedName>
        <fullName evidence="7">Phosphatidylglycerol--prolipoprotein diacylglyceryl transferase</fullName>
        <ecNumber evidence="7">2.5.1.145</ecNumber>
    </recommendedName>
</protein>
<name>A0A4R1R1J2_9FIRM</name>
<evidence type="ECO:0000256" key="6">
    <source>
        <dbReference type="ARBA" id="ARBA00023136"/>
    </source>
</evidence>
<feature type="transmembrane region" description="Helical" evidence="7">
    <location>
        <begin position="197"/>
        <end position="215"/>
    </location>
</feature>
<keyword evidence="2 7" id="KW-1003">Cell membrane</keyword>
<dbReference type="InterPro" id="IPR001640">
    <property type="entry name" value="Lgt"/>
</dbReference>
<dbReference type="Pfam" id="PF01790">
    <property type="entry name" value="LGT"/>
    <property type="match status" value="1"/>
</dbReference>
<dbReference type="NCBIfam" id="TIGR00544">
    <property type="entry name" value="lgt"/>
    <property type="match status" value="1"/>
</dbReference>
<dbReference type="EMBL" id="SLUM01000006">
    <property type="protein sequence ID" value="TCL59213.1"/>
    <property type="molecule type" value="Genomic_DNA"/>
</dbReference>
<comment type="pathway">
    <text evidence="7">Protein modification; lipoprotein biosynthesis (diacylglyceryl transfer).</text>
</comment>
<feature type="transmembrane region" description="Helical" evidence="7">
    <location>
        <begin position="222"/>
        <end position="239"/>
    </location>
</feature>
<evidence type="ECO:0000313" key="9">
    <source>
        <dbReference type="EMBL" id="TCL59213.1"/>
    </source>
</evidence>
<keyword evidence="5 7" id="KW-1133">Transmembrane helix</keyword>
<keyword evidence="3 7" id="KW-0808">Transferase</keyword>
<proteinExistence type="inferred from homology"/>
<dbReference type="PANTHER" id="PTHR30589:SF0">
    <property type="entry name" value="PHOSPHATIDYLGLYCEROL--PROLIPOPROTEIN DIACYLGLYCERYL TRANSFERASE"/>
    <property type="match status" value="1"/>
</dbReference>
<dbReference type="Proteomes" id="UP000295184">
    <property type="component" value="Unassembled WGS sequence"/>
</dbReference>
<keyword evidence="4 7" id="KW-0812">Transmembrane</keyword>
<keyword evidence="6 7" id="KW-0472">Membrane</keyword>
<dbReference type="HAMAP" id="MF_01147">
    <property type="entry name" value="Lgt"/>
    <property type="match status" value="1"/>
</dbReference>
<comment type="subcellular location">
    <subcellularLocation>
        <location evidence="7">Cell membrane</location>
        <topology evidence="7">Multi-pass membrane protein</topology>
    </subcellularLocation>
</comment>
<feature type="region of interest" description="Disordered" evidence="8">
    <location>
        <begin position="360"/>
        <end position="398"/>
    </location>
</feature>
<dbReference type="PANTHER" id="PTHR30589">
    <property type="entry name" value="PROLIPOPROTEIN DIACYLGLYCERYL TRANSFERASE"/>
    <property type="match status" value="1"/>
</dbReference>
<evidence type="ECO:0000313" key="10">
    <source>
        <dbReference type="Proteomes" id="UP000295184"/>
    </source>
</evidence>
<dbReference type="STRING" id="1650663.GCA_001486665_03165"/>
<gene>
    <name evidence="7" type="primary">lgt</name>
    <name evidence="9" type="ORF">EDD77_106130</name>
</gene>
<feature type="compositionally biased region" description="Polar residues" evidence="8">
    <location>
        <begin position="386"/>
        <end position="398"/>
    </location>
</feature>
<dbReference type="AlphaFoldDB" id="A0A4R1R1J2"/>
<evidence type="ECO:0000256" key="7">
    <source>
        <dbReference type="HAMAP-Rule" id="MF_01147"/>
    </source>
</evidence>
<feature type="binding site" evidence="7">
    <location>
        <position position="144"/>
    </location>
    <ligand>
        <name>a 1,2-diacyl-sn-glycero-3-phospho-(1'-sn-glycerol)</name>
        <dbReference type="ChEBI" id="CHEBI:64716"/>
    </ligand>
</feature>
<feature type="transmembrane region" description="Helical" evidence="7">
    <location>
        <begin position="101"/>
        <end position="118"/>
    </location>
</feature>
<evidence type="ECO:0000256" key="5">
    <source>
        <dbReference type="ARBA" id="ARBA00022989"/>
    </source>
</evidence>
<dbReference type="PROSITE" id="PS01311">
    <property type="entry name" value="LGT"/>
    <property type="match status" value="1"/>
</dbReference>
<dbReference type="GO" id="GO:0008961">
    <property type="term" value="F:phosphatidylglycerol-prolipoprotein diacylglyceryl transferase activity"/>
    <property type="evidence" value="ECO:0007669"/>
    <property type="project" value="UniProtKB-UniRule"/>
</dbReference>
<comment type="similarity">
    <text evidence="1 7">Belongs to the Lgt family.</text>
</comment>
<dbReference type="EC" id="2.5.1.145" evidence="7"/>
<comment type="function">
    <text evidence="7">Catalyzes the transfer of the diacylglyceryl group from phosphatidylglycerol to the sulfhydryl group of the N-terminal cysteine of a prolipoprotein, the first step in the formation of mature lipoproteins.</text>
</comment>
<feature type="transmembrane region" description="Helical" evidence="7">
    <location>
        <begin position="63"/>
        <end position="81"/>
    </location>
</feature>
<feature type="transmembrane region" description="Helical" evidence="7">
    <location>
        <begin position="28"/>
        <end position="51"/>
    </location>
</feature>
<dbReference type="UniPathway" id="UPA00664"/>
<evidence type="ECO:0000256" key="4">
    <source>
        <dbReference type="ARBA" id="ARBA00022692"/>
    </source>
</evidence>
<comment type="catalytic activity">
    <reaction evidence="7">
        <text>L-cysteinyl-[prolipoprotein] + a 1,2-diacyl-sn-glycero-3-phospho-(1'-sn-glycerol) = an S-1,2-diacyl-sn-glyceryl-L-cysteinyl-[prolipoprotein] + sn-glycerol 1-phosphate + H(+)</text>
        <dbReference type="Rhea" id="RHEA:56712"/>
        <dbReference type="Rhea" id="RHEA-COMP:14679"/>
        <dbReference type="Rhea" id="RHEA-COMP:14680"/>
        <dbReference type="ChEBI" id="CHEBI:15378"/>
        <dbReference type="ChEBI" id="CHEBI:29950"/>
        <dbReference type="ChEBI" id="CHEBI:57685"/>
        <dbReference type="ChEBI" id="CHEBI:64716"/>
        <dbReference type="ChEBI" id="CHEBI:140658"/>
        <dbReference type="EC" id="2.5.1.145"/>
    </reaction>
</comment>
<comment type="caution">
    <text evidence="9">The sequence shown here is derived from an EMBL/GenBank/DDBJ whole genome shotgun (WGS) entry which is preliminary data.</text>
</comment>
<dbReference type="GO" id="GO:0042158">
    <property type="term" value="P:lipoprotein biosynthetic process"/>
    <property type="evidence" value="ECO:0007669"/>
    <property type="project" value="UniProtKB-UniRule"/>
</dbReference>
<dbReference type="OrthoDB" id="871140at2"/>
<feature type="transmembrane region" description="Helical" evidence="7">
    <location>
        <begin position="259"/>
        <end position="275"/>
    </location>
</feature>
<evidence type="ECO:0000256" key="1">
    <source>
        <dbReference type="ARBA" id="ARBA00007150"/>
    </source>
</evidence>
<evidence type="ECO:0000256" key="3">
    <source>
        <dbReference type="ARBA" id="ARBA00022679"/>
    </source>
</evidence>
<keyword evidence="9" id="KW-0449">Lipoprotein</keyword>
<accession>A0A4R1R1J2</accession>
<dbReference type="RefSeq" id="WP_077138618.1">
    <property type="nucleotide sequence ID" value="NZ_CABKVM010000019.1"/>
</dbReference>
<dbReference type="GO" id="GO:0005886">
    <property type="term" value="C:plasma membrane"/>
    <property type="evidence" value="ECO:0007669"/>
    <property type="project" value="UniProtKB-SubCell"/>
</dbReference>
<reference evidence="9 10" key="1">
    <citation type="submission" date="2019-03" db="EMBL/GenBank/DDBJ databases">
        <title>Genomic Encyclopedia of Type Strains, Phase IV (KMG-IV): sequencing the most valuable type-strain genomes for metagenomic binning, comparative biology and taxonomic classification.</title>
        <authorList>
            <person name="Goeker M."/>
        </authorList>
    </citation>
    <scope>NUCLEOTIDE SEQUENCE [LARGE SCALE GENOMIC DNA]</scope>
    <source>
        <strain evidence="9 10">DSM 100451</strain>
    </source>
</reference>
<feature type="transmembrane region" description="Helical" evidence="7">
    <location>
        <begin position="125"/>
        <end position="143"/>
    </location>
</feature>
<sequence>MTNLVQFPGLGLEFNINRVAFTIGGLDVYWYGVLIATGFLLALVFAFHYAVDFGIDADRLVDVVLVGSVCAVICARAYYVIFSPVPYESFADMIGIRQGGLAIYGGVIGAAVFGGLACKWRKLSIPATFDLVAMGFLIGQSIGRWGNFVNQEAFGTNTSLPWGMYSQATANYLSSWQATLAQEGVIVDPGMPVHPTFLYESIWCAVGFFALWAYMKKRRFNGEIALMYAAWYGAGRFWIEGLRTDSLLLPGVNLRVSQLVALVSVVAAVVAIVVIRRKIGKRELMVDLPLSTTAEKKFQTARENWADKLDALGQSVSLEEMQRQLPASASHKEFAQAQKEQQSFDWDSLIRQKLEQAEMDAGMQESVRQENARFAQLPVDPEERAATNSSLTQGLDEK</sequence>
<evidence type="ECO:0000256" key="2">
    <source>
        <dbReference type="ARBA" id="ARBA00022475"/>
    </source>
</evidence>
<evidence type="ECO:0000256" key="8">
    <source>
        <dbReference type="SAM" id="MobiDB-lite"/>
    </source>
</evidence>
<organism evidence="9 10">
    <name type="scientific">Allofournierella massiliensis</name>
    <dbReference type="NCBI Taxonomy" id="1650663"/>
    <lineage>
        <taxon>Bacteria</taxon>
        <taxon>Bacillati</taxon>
        <taxon>Bacillota</taxon>
        <taxon>Clostridia</taxon>
        <taxon>Eubacteriales</taxon>
        <taxon>Oscillospiraceae</taxon>
        <taxon>Allofournierella</taxon>
    </lineage>
</organism>